<feature type="domain" description="Glycosyl transferase family 1" evidence="1">
    <location>
        <begin position="190"/>
        <end position="348"/>
    </location>
</feature>
<comment type="caution">
    <text evidence="2">The sequence shown here is derived from an EMBL/GenBank/DDBJ whole genome shotgun (WGS) entry which is preliminary data.</text>
</comment>
<proteinExistence type="predicted"/>
<dbReference type="CDD" id="cd03801">
    <property type="entry name" value="GT4_PimA-like"/>
    <property type="match status" value="1"/>
</dbReference>
<dbReference type="EMBL" id="ACBW01000050">
    <property type="protein sequence ID" value="EEF75232.1"/>
    <property type="molecule type" value="Genomic_DNA"/>
</dbReference>
<dbReference type="Proteomes" id="UP000014073">
    <property type="component" value="Unassembled WGS sequence"/>
</dbReference>
<dbReference type="Pfam" id="PF00534">
    <property type="entry name" value="Glycos_transf_1"/>
    <property type="match status" value="1"/>
</dbReference>
<dbReference type="Gene3D" id="3.40.50.2000">
    <property type="entry name" value="Glycogen Phosphorylase B"/>
    <property type="match status" value="2"/>
</dbReference>
<dbReference type="GeneID" id="78404793"/>
<keyword evidence="2" id="KW-0808">Transferase</keyword>
<dbReference type="SUPFAM" id="SSF53756">
    <property type="entry name" value="UDP-Glycosyltransferase/glycogen phosphorylase"/>
    <property type="match status" value="1"/>
</dbReference>
<evidence type="ECO:0000313" key="3">
    <source>
        <dbReference type="Proteomes" id="UP000014073"/>
    </source>
</evidence>
<organism evidence="2 3">
    <name type="scientific">Phocaeicola coprophilus DSM 18228 = JCM 13818</name>
    <dbReference type="NCBI Taxonomy" id="547042"/>
    <lineage>
        <taxon>Bacteria</taxon>
        <taxon>Pseudomonadati</taxon>
        <taxon>Bacteroidota</taxon>
        <taxon>Bacteroidia</taxon>
        <taxon>Bacteroidales</taxon>
        <taxon>Bacteroidaceae</taxon>
        <taxon>Phocaeicola</taxon>
    </lineage>
</organism>
<evidence type="ECO:0000313" key="2">
    <source>
        <dbReference type="EMBL" id="EEF75232.1"/>
    </source>
</evidence>
<dbReference type="PANTHER" id="PTHR12526:SF638">
    <property type="entry name" value="SPORE COAT PROTEIN SA"/>
    <property type="match status" value="1"/>
</dbReference>
<gene>
    <name evidence="2" type="ORF">BACCOPRO_00715</name>
</gene>
<dbReference type="eggNOG" id="COG0438">
    <property type="taxonomic scope" value="Bacteria"/>
</dbReference>
<dbReference type="InterPro" id="IPR001296">
    <property type="entry name" value="Glyco_trans_1"/>
</dbReference>
<reference evidence="2 3" key="1">
    <citation type="submission" date="2008-12" db="EMBL/GenBank/DDBJ databases">
        <authorList>
            <person name="Fulton L."/>
            <person name="Clifton S."/>
            <person name="Fulton B."/>
            <person name="Xu J."/>
            <person name="Minx P."/>
            <person name="Pepin K.H."/>
            <person name="Johnson M."/>
            <person name="Bhonagiri V."/>
            <person name="Nash W.E."/>
            <person name="Mardis E.R."/>
            <person name="Wilson R.K."/>
        </authorList>
    </citation>
    <scope>NUCLEOTIDE SEQUENCE [LARGE SCALE GENOMIC DNA]</scope>
    <source>
        <strain evidence="2 3">DSM 18228</strain>
    </source>
</reference>
<dbReference type="STRING" id="547042.BACCOPRO_00715"/>
<dbReference type="EC" id="2.4.-.-" evidence="2"/>
<dbReference type="PANTHER" id="PTHR12526">
    <property type="entry name" value="GLYCOSYLTRANSFERASE"/>
    <property type="match status" value="1"/>
</dbReference>
<dbReference type="HOGENOM" id="CLU_009583_14_0_10"/>
<name>S0F6H6_9BACT</name>
<dbReference type="AlphaFoldDB" id="S0F6H6"/>
<dbReference type="RefSeq" id="WP_008140849.1">
    <property type="nucleotide sequence ID" value="NZ_EQ973632.1"/>
</dbReference>
<dbReference type="GO" id="GO:0016757">
    <property type="term" value="F:glycosyltransferase activity"/>
    <property type="evidence" value="ECO:0007669"/>
    <property type="project" value="UniProtKB-KW"/>
</dbReference>
<sequence>MNMKNYMNNKSKILFIMHMPPPVHGAAMMGKYIHDSQVINQAFDCRYFNLTLAKNLQDIGKGGIRKFKDFIRQLWNIRKEVKAFQPDLCYVTPNAKGGAFYKDFVVVMMLKAMRQKVVIHYHNKGIATRQHKFLDNFLYRNFFKNLKVILLAEPLYQDISKYVKRENVSICPNGIPTNEIIPLKTSHPNFNILFLSNMMKEKGVWDLVEACRLLKKEGKKFHCDFVGKWSDITETDFYSRIQEDGLEQYITAHGAKYGDEKNAFFQKTDLFVFPTYYNNECFPLVLLEAMEQGIACISTNEGGISAIIQEGKTGYIVKKQEPQILAGKIEYLIDHPDICQRMGQTGKDRFDHEFTLDKFENQISKILKTIIFQDK</sequence>
<keyword evidence="2" id="KW-0328">Glycosyltransferase</keyword>
<accession>S0F6H6</accession>
<keyword evidence="3" id="KW-1185">Reference proteome</keyword>
<evidence type="ECO:0000259" key="1">
    <source>
        <dbReference type="Pfam" id="PF00534"/>
    </source>
</evidence>
<protein>
    <submittedName>
        <fullName evidence="2">Glycosyltransferase, group 1 family protein</fullName>
        <ecNumber evidence="2">2.4.-.-</ecNumber>
    </submittedName>
</protein>